<dbReference type="Proteomes" id="UP000606870">
    <property type="component" value="Unassembled WGS sequence"/>
</dbReference>
<proteinExistence type="predicted"/>
<evidence type="ECO:0000313" key="3">
    <source>
        <dbReference type="Proteomes" id="UP000606870"/>
    </source>
</evidence>
<gene>
    <name evidence="2" type="ORF">H8J70_06955</name>
</gene>
<sequence length="219" mass="25078">MIKLYLVRHGETEGNAQQWFQGSSDIPLNETGLEQARRLSTFMKPVHFDGIYASPLSRAKKTAEIIAAPHGLTVQTYAELQEISFGVWERHTYDQITKRWPGEIEAFYASEGKLRARGGESFLEVRDRITRKTKEILAQHTEGDSVLIVSHGAAIRCLLFGLLELDFRKLWCFQQYNTAFTIIEYYGNRSVMTLMNCTQHLEGMPGYEPQWVGSQHTVM</sequence>
<dbReference type="PROSITE" id="PS00175">
    <property type="entry name" value="PG_MUTASE"/>
    <property type="match status" value="1"/>
</dbReference>
<dbReference type="Pfam" id="PF00300">
    <property type="entry name" value="His_Phos_1"/>
    <property type="match status" value="1"/>
</dbReference>
<organism evidence="2 3">
    <name type="scientific">Megasphaera hominis</name>
    <dbReference type="NCBI Taxonomy" id="159836"/>
    <lineage>
        <taxon>Bacteria</taxon>
        <taxon>Bacillati</taxon>
        <taxon>Bacillota</taxon>
        <taxon>Negativicutes</taxon>
        <taxon>Veillonellales</taxon>
        <taxon>Veillonellaceae</taxon>
        <taxon>Megasphaera</taxon>
    </lineage>
</organism>
<dbReference type="RefSeq" id="WP_186503141.1">
    <property type="nucleotide sequence ID" value="NZ_JACOGK010000018.1"/>
</dbReference>
<dbReference type="PANTHER" id="PTHR46517">
    <property type="entry name" value="FRUCTOSE-2,6-BISPHOSPHATASE TIGAR"/>
    <property type="match status" value="1"/>
</dbReference>
<name>A0ABR6VJR9_9FIRM</name>
<dbReference type="SUPFAM" id="SSF53254">
    <property type="entry name" value="Phosphoglycerate mutase-like"/>
    <property type="match status" value="1"/>
</dbReference>
<dbReference type="InterPro" id="IPR001345">
    <property type="entry name" value="PG/BPGM_mutase_AS"/>
</dbReference>
<dbReference type="PANTHER" id="PTHR46517:SF1">
    <property type="entry name" value="FRUCTOSE-2,6-BISPHOSPHATASE TIGAR"/>
    <property type="match status" value="1"/>
</dbReference>
<evidence type="ECO:0000256" key="1">
    <source>
        <dbReference type="ARBA" id="ARBA00022801"/>
    </source>
</evidence>
<accession>A0ABR6VJR9</accession>
<dbReference type="CDD" id="cd07067">
    <property type="entry name" value="HP_PGM_like"/>
    <property type="match status" value="1"/>
</dbReference>
<dbReference type="SMART" id="SM00855">
    <property type="entry name" value="PGAM"/>
    <property type="match status" value="1"/>
</dbReference>
<evidence type="ECO:0000313" key="2">
    <source>
        <dbReference type="EMBL" id="MBC3536985.1"/>
    </source>
</evidence>
<dbReference type="InterPro" id="IPR051695">
    <property type="entry name" value="Phosphoglycerate_Mutase"/>
</dbReference>
<dbReference type="EMBL" id="JACOGK010000018">
    <property type="protein sequence ID" value="MBC3536985.1"/>
    <property type="molecule type" value="Genomic_DNA"/>
</dbReference>
<protein>
    <submittedName>
        <fullName evidence="2">Histidine phosphatase family protein</fullName>
    </submittedName>
</protein>
<keyword evidence="3" id="KW-1185">Reference proteome</keyword>
<comment type="caution">
    <text evidence="2">The sequence shown here is derived from an EMBL/GenBank/DDBJ whole genome shotgun (WGS) entry which is preliminary data.</text>
</comment>
<dbReference type="InterPro" id="IPR003094">
    <property type="entry name" value="6Pfruct_kin"/>
</dbReference>
<dbReference type="InterPro" id="IPR029033">
    <property type="entry name" value="His_PPase_superfam"/>
</dbReference>
<reference evidence="2 3" key="1">
    <citation type="submission" date="2020-08" db="EMBL/GenBank/DDBJ databases">
        <authorList>
            <person name="Liu C."/>
            <person name="Sun Q."/>
        </authorList>
    </citation>
    <scope>NUCLEOTIDE SEQUENCE [LARGE SCALE GENOMIC DNA]</scope>
    <source>
        <strain evidence="2 3">NSJ-59</strain>
    </source>
</reference>
<dbReference type="PRINTS" id="PR00991">
    <property type="entry name" value="6PFRUCTKNASE"/>
</dbReference>
<keyword evidence="1" id="KW-0378">Hydrolase</keyword>
<dbReference type="Gene3D" id="3.40.50.1240">
    <property type="entry name" value="Phosphoglycerate mutase-like"/>
    <property type="match status" value="1"/>
</dbReference>
<dbReference type="InterPro" id="IPR013078">
    <property type="entry name" value="His_Pase_superF_clade-1"/>
</dbReference>